<dbReference type="InterPro" id="IPR006311">
    <property type="entry name" value="TAT_signal"/>
</dbReference>
<protein>
    <submittedName>
        <fullName evidence="7">Multicopper oxidase domain-containing protein</fullName>
    </submittedName>
</protein>
<dbReference type="CDD" id="cd13887">
    <property type="entry name" value="CuRO_2_MCO_like_2"/>
    <property type="match status" value="1"/>
</dbReference>
<dbReference type="CDD" id="cd13896">
    <property type="entry name" value="CuRO_3_CopA"/>
    <property type="match status" value="1"/>
</dbReference>
<evidence type="ECO:0000256" key="3">
    <source>
        <dbReference type="SAM" id="MobiDB-lite"/>
    </source>
</evidence>
<dbReference type="Proteomes" id="UP001224997">
    <property type="component" value="Unassembled WGS sequence"/>
</dbReference>
<dbReference type="EMBL" id="JAVAMQ010000028">
    <property type="protein sequence ID" value="MDP5309002.1"/>
    <property type="molecule type" value="Genomic_DNA"/>
</dbReference>
<dbReference type="InterPro" id="IPR045087">
    <property type="entry name" value="Cu-oxidase_fam"/>
</dbReference>
<dbReference type="Pfam" id="PF00394">
    <property type="entry name" value="Cu-oxidase"/>
    <property type="match status" value="1"/>
</dbReference>
<dbReference type="Pfam" id="PF07732">
    <property type="entry name" value="Cu-oxidase_3"/>
    <property type="match status" value="1"/>
</dbReference>
<dbReference type="Pfam" id="PF07731">
    <property type="entry name" value="Cu-oxidase_2"/>
    <property type="match status" value="1"/>
</dbReference>
<gene>
    <name evidence="7" type="ORF">Q5Y72_18135</name>
</gene>
<dbReference type="Gene3D" id="2.60.40.420">
    <property type="entry name" value="Cupredoxins - blue copper proteins"/>
    <property type="match status" value="3"/>
</dbReference>
<dbReference type="SUPFAM" id="SSF49503">
    <property type="entry name" value="Cupredoxins"/>
    <property type="match status" value="3"/>
</dbReference>
<dbReference type="RefSeq" id="WP_305964827.1">
    <property type="nucleotide sequence ID" value="NZ_JAVAMQ010000028.1"/>
</dbReference>
<dbReference type="PROSITE" id="PS51318">
    <property type="entry name" value="TAT"/>
    <property type="match status" value="1"/>
</dbReference>
<feature type="domain" description="Plastocyanin-like" evidence="4">
    <location>
        <begin position="229"/>
        <end position="319"/>
    </location>
</feature>
<organism evidence="7 8">
    <name type="scientific">Paracoccus spongiarum</name>
    <dbReference type="NCBI Taxonomy" id="3064387"/>
    <lineage>
        <taxon>Bacteria</taxon>
        <taxon>Pseudomonadati</taxon>
        <taxon>Pseudomonadota</taxon>
        <taxon>Alphaproteobacteria</taxon>
        <taxon>Rhodobacterales</taxon>
        <taxon>Paracoccaceae</taxon>
        <taxon>Paracoccus</taxon>
    </lineage>
</organism>
<name>A0ABT9JIX6_9RHOB</name>
<sequence length="528" mass="56036">MSPFSRRGFLAASAATAASLMLPARVRAQSGRLSLTATTRTIDVRGRAATVWGLLDGAGRSGLVLDPGQAFAVDLTNTLAEPTIIHWHGQIPPNAQDGVPDLPMPVLQAGENRAYDFAARPGTHWMHAHIPTHEMMLLAAPLVVRRPEDIAADRQEVTLFLHDFAFKPPAEVLAEITGGASMAGMDHGQMGQGGMDHSGMDMGAMGQGDMMAMPGMDGMAMDLNDYNFDAYLANDRTLDDPEVVQVDKGGRILVRVINAAAATVFWIDTGALPGRLVAVDGEPVQPLPGSRFGVAMGQRLDIELDVPGEGGAFPILALREGARERTGVILATPGAAVTRIAEMSEADHPAFSGDLAQEGALRAVTPLPERAPASQPMLMLGGTMMPYVWTINGQTWGSHVPVTAKSGDRVEIMFHNMSMMAHPMHLHGHAFQVVGVGMDRIAGAVRDTVHVPPMGMVTVAVDAGEAARWMLHCHHMPHLSTGMMTEFAVSASRRHVVSASRSSDEAISCSGRASRSVGSTGRPSTRTS</sequence>
<keyword evidence="1" id="KW-0479">Metal-binding</keyword>
<evidence type="ECO:0000256" key="1">
    <source>
        <dbReference type="ARBA" id="ARBA00022723"/>
    </source>
</evidence>
<dbReference type="InterPro" id="IPR034279">
    <property type="entry name" value="CuRO_3_CopA"/>
</dbReference>
<dbReference type="InterPro" id="IPR011707">
    <property type="entry name" value="Cu-oxidase-like_N"/>
</dbReference>
<evidence type="ECO:0000256" key="2">
    <source>
        <dbReference type="ARBA" id="ARBA00023002"/>
    </source>
</evidence>
<dbReference type="PANTHER" id="PTHR11709">
    <property type="entry name" value="MULTI-COPPER OXIDASE"/>
    <property type="match status" value="1"/>
</dbReference>
<dbReference type="InterPro" id="IPR008972">
    <property type="entry name" value="Cupredoxin"/>
</dbReference>
<comment type="caution">
    <text evidence="7">The sequence shown here is derived from an EMBL/GenBank/DDBJ whole genome shotgun (WGS) entry which is preliminary data.</text>
</comment>
<feature type="domain" description="Plastocyanin-like" evidence="5">
    <location>
        <begin position="377"/>
        <end position="490"/>
    </location>
</feature>
<dbReference type="CDD" id="cd13865">
    <property type="entry name" value="CuRO_1_LCC_like_3"/>
    <property type="match status" value="1"/>
</dbReference>
<evidence type="ECO:0000259" key="4">
    <source>
        <dbReference type="Pfam" id="PF00394"/>
    </source>
</evidence>
<keyword evidence="2" id="KW-0560">Oxidoreductase</keyword>
<keyword evidence="8" id="KW-1185">Reference proteome</keyword>
<evidence type="ECO:0000259" key="5">
    <source>
        <dbReference type="Pfam" id="PF07731"/>
    </source>
</evidence>
<proteinExistence type="predicted"/>
<reference evidence="7 8" key="1">
    <citation type="submission" date="2023-08" db="EMBL/GenBank/DDBJ databases">
        <authorList>
            <person name="Park J.-S."/>
        </authorList>
    </citation>
    <scope>NUCLEOTIDE SEQUENCE [LARGE SCALE GENOMIC DNA]</scope>
    <source>
        <strain evidence="7 8">2205BS29-5</strain>
    </source>
</reference>
<feature type="domain" description="Plastocyanin-like" evidence="6">
    <location>
        <begin position="49"/>
        <end position="148"/>
    </location>
</feature>
<dbReference type="InterPro" id="IPR011706">
    <property type="entry name" value="Cu-oxidase_C"/>
</dbReference>
<dbReference type="InterPro" id="IPR001117">
    <property type="entry name" value="Cu-oxidase_2nd"/>
</dbReference>
<evidence type="ECO:0000259" key="6">
    <source>
        <dbReference type="Pfam" id="PF07732"/>
    </source>
</evidence>
<feature type="region of interest" description="Disordered" evidence="3">
    <location>
        <begin position="499"/>
        <end position="528"/>
    </location>
</feature>
<dbReference type="InterPro" id="IPR002355">
    <property type="entry name" value="Cu_oxidase_Cu_BS"/>
</dbReference>
<accession>A0ABT9JIX6</accession>
<evidence type="ECO:0000313" key="7">
    <source>
        <dbReference type="EMBL" id="MDP5309002.1"/>
    </source>
</evidence>
<evidence type="ECO:0000313" key="8">
    <source>
        <dbReference type="Proteomes" id="UP001224997"/>
    </source>
</evidence>
<dbReference type="PROSITE" id="PS00080">
    <property type="entry name" value="MULTICOPPER_OXIDASE2"/>
    <property type="match status" value="1"/>
</dbReference>
<feature type="compositionally biased region" description="Polar residues" evidence="3">
    <location>
        <begin position="511"/>
        <end position="528"/>
    </location>
</feature>